<dbReference type="RefSeq" id="WP_062074638.1">
    <property type="nucleotide sequence ID" value="NZ_BBRC01000003.1"/>
</dbReference>
<feature type="region of interest" description="Disordered" evidence="1">
    <location>
        <begin position="46"/>
        <end position="77"/>
    </location>
</feature>
<gene>
    <name evidence="2" type="ORF">BKA03_000697</name>
</gene>
<evidence type="ECO:0000313" key="3">
    <source>
        <dbReference type="Proteomes" id="UP000547973"/>
    </source>
</evidence>
<dbReference type="AlphaFoldDB" id="A0A7Y9Z9P0"/>
<organism evidence="2 3">
    <name type="scientific">Demequina lutea</name>
    <dbReference type="NCBI Taxonomy" id="431489"/>
    <lineage>
        <taxon>Bacteria</taxon>
        <taxon>Bacillati</taxon>
        <taxon>Actinomycetota</taxon>
        <taxon>Actinomycetes</taxon>
        <taxon>Micrococcales</taxon>
        <taxon>Demequinaceae</taxon>
        <taxon>Demequina</taxon>
    </lineage>
</organism>
<dbReference type="EMBL" id="JACBZO010000001">
    <property type="protein sequence ID" value="NYI40578.1"/>
    <property type="molecule type" value="Genomic_DNA"/>
</dbReference>
<evidence type="ECO:0000256" key="1">
    <source>
        <dbReference type="SAM" id="MobiDB-lite"/>
    </source>
</evidence>
<reference evidence="2 3" key="1">
    <citation type="submission" date="2020-07" db="EMBL/GenBank/DDBJ databases">
        <title>Sequencing the genomes of 1000 actinobacteria strains.</title>
        <authorList>
            <person name="Klenk H.-P."/>
        </authorList>
    </citation>
    <scope>NUCLEOTIDE SEQUENCE [LARGE SCALE GENOMIC DNA]</scope>
    <source>
        <strain evidence="2 3">DSM 19970</strain>
    </source>
</reference>
<keyword evidence="3" id="KW-1185">Reference proteome</keyword>
<proteinExistence type="predicted"/>
<sequence>MQTSSSSLTKDTAANTTPWRSTCVPLCYENRIPELQLVNENFSDEPDALPVGRHPTFIHGVTANDQRRPPATGHMAG</sequence>
<accession>A0A7Y9Z9P0</accession>
<evidence type="ECO:0000313" key="2">
    <source>
        <dbReference type="EMBL" id="NYI40578.1"/>
    </source>
</evidence>
<dbReference type="Proteomes" id="UP000547973">
    <property type="component" value="Unassembled WGS sequence"/>
</dbReference>
<comment type="caution">
    <text evidence="2">The sequence shown here is derived from an EMBL/GenBank/DDBJ whole genome shotgun (WGS) entry which is preliminary data.</text>
</comment>
<name>A0A7Y9Z9P0_9MICO</name>
<protein>
    <submittedName>
        <fullName evidence="2">Uncharacterized protein</fullName>
    </submittedName>
</protein>